<name>A0ACC1U5Q5_9AGAR</name>
<reference evidence="1" key="1">
    <citation type="submission" date="2022-09" db="EMBL/GenBank/DDBJ databases">
        <title>A Global Phylogenomic Analysis of the Shiitake Genus Lentinula.</title>
        <authorList>
            <consortium name="DOE Joint Genome Institute"/>
            <person name="Sierra-Patev S."/>
            <person name="Min B."/>
            <person name="Naranjo-Ortiz M."/>
            <person name="Looney B."/>
            <person name="Konkel Z."/>
            <person name="Slot J.C."/>
            <person name="Sakamoto Y."/>
            <person name="Steenwyk J.L."/>
            <person name="Rokas A."/>
            <person name="Carro J."/>
            <person name="Camarero S."/>
            <person name="Ferreira P."/>
            <person name="Molpeceres G."/>
            <person name="Ruiz-Duenas F.J."/>
            <person name="Serrano A."/>
            <person name="Henrissat B."/>
            <person name="Drula E."/>
            <person name="Hughes K.W."/>
            <person name="Mata J.L."/>
            <person name="Ishikawa N.K."/>
            <person name="Vargas-Isla R."/>
            <person name="Ushijima S."/>
            <person name="Smith C.A."/>
            <person name="Ahrendt S."/>
            <person name="Andreopoulos W."/>
            <person name="He G."/>
            <person name="Labutti K."/>
            <person name="Lipzen A."/>
            <person name="Ng V."/>
            <person name="Riley R."/>
            <person name="Sandor L."/>
            <person name="Barry K."/>
            <person name="Martinez A.T."/>
            <person name="Xiao Y."/>
            <person name="Gibbons J.G."/>
            <person name="Terashima K."/>
            <person name="Grigoriev I.V."/>
            <person name="Hibbett D.S."/>
        </authorList>
    </citation>
    <scope>NUCLEOTIDE SEQUENCE</scope>
    <source>
        <strain evidence="1">TMI1499</strain>
    </source>
</reference>
<gene>
    <name evidence="1" type="ORF">F5876DRAFT_37712</name>
</gene>
<proteinExistence type="predicted"/>
<keyword evidence="2" id="KW-1185">Reference proteome</keyword>
<comment type="caution">
    <text evidence="1">The sequence shown here is derived from an EMBL/GenBank/DDBJ whole genome shotgun (WGS) entry which is preliminary data.</text>
</comment>
<dbReference type="Proteomes" id="UP001163835">
    <property type="component" value="Unassembled WGS sequence"/>
</dbReference>
<evidence type="ECO:0000313" key="1">
    <source>
        <dbReference type="EMBL" id="KAJ3812300.1"/>
    </source>
</evidence>
<evidence type="ECO:0000313" key="2">
    <source>
        <dbReference type="Proteomes" id="UP001163835"/>
    </source>
</evidence>
<organism evidence="1 2">
    <name type="scientific">Lentinula aff. lateritia</name>
    <dbReference type="NCBI Taxonomy" id="2804960"/>
    <lineage>
        <taxon>Eukaryota</taxon>
        <taxon>Fungi</taxon>
        <taxon>Dikarya</taxon>
        <taxon>Basidiomycota</taxon>
        <taxon>Agaricomycotina</taxon>
        <taxon>Agaricomycetes</taxon>
        <taxon>Agaricomycetidae</taxon>
        <taxon>Agaricales</taxon>
        <taxon>Marasmiineae</taxon>
        <taxon>Omphalotaceae</taxon>
        <taxon>Lentinula</taxon>
    </lineage>
</organism>
<dbReference type="EMBL" id="MU795027">
    <property type="protein sequence ID" value="KAJ3812300.1"/>
    <property type="molecule type" value="Genomic_DNA"/>
</dbReference>
<accession>A0ACC1U5Q5</accession>
<protein>
    <submittedName>
        <fullName evidence="1">Uncharacterized protein</fullName>
    </submittedName>
</protein>
<sequence>MFPCSICKKHFDTFRALKEHARTSRSHHPCGYCERIFRNSYTLGRSNLVEHYRGSEAHPTCPKCGKGFENRRSFDEVGQQIICFAAQFSCSSCDMKIQKDDIFQHYLESPSHPTCHQCRVGFVDDREFEQVCS</sequence>